<proteinExistence type="predicted"/>
<organism evidence="2 3">
    <name type="scientific">Fibrella aestuarina BUZ 2</name>
    <dbReference type="NCBI Taxonomy" id="1166018"/>
    <lineage>
        <taxon>Bacteria</taxon>
        <taxon>Pseudomonadati</taxon>
        <taxon>Bacteroidota</taxon>
        <taxon>Cytophagia</taxon>
        <taxon>Cytophagales</taxon>
        <taxon>Spirosomataceae</taxon>
        <taxon>Fibrella</taxon>
    </lineage>
</organism>
<dbReference type="EMBL" id="HE796683">
    <property type="protein sequence ID" value="CCG99991.1"/>
    <property type="molecule type" value="Genomic_DNA"/>
</dbReference>
<dbReference type="InterPro" id="IPR012348">
    <property type="entry name" value="RNR-like"/>
</dbReference>
<keyword evidence="3" id="KW-1185">Reference proteome</keyword>
<dbReference type="SMART" id="SM00746">
    <property type="entry name" value="TRASH"/>
    <property type="match status" value="1"/>
</dbReference>
<protein>
    <recommendedName>
        <fullName evidence="1">TRASH domain-containing protein</fullName>
    </recommendedName>
</protein>
<sequence>MNHVIIGCLLLALTGTSAVGQEVPKGKSAAARSPKPTSELASTVDPVCGMSVVKTVADTAHYAGKHYGFCSKGCRERFKRQPTAYLNTQGKPIR</sequence>
<dbReference type="STRING" id="1166018.FAES_1982"/>
<evidence type="ECO:0000313" key="3">
    <source>
        <dbReference type="Proteomes" id="UP000011058"/>
    </source>
</evidence>
<dbReference type="KEGG" id="fae:FAES_1982"/>
<dbReference type="Gene3D" id="1.10.620.20">
    <property type="entry name" value="Ribonucleotide Reductase, subunit A"/>
    <property type="match status" value="1"/>
</dbReference>
<dbReference type="GO" id="GO:0016491">
    <property type="term" value="F:oxidoreductase activity"/>
    <property type="evidence" value="ECO:0007669"/>
    <property type="project" value="InterPro"/>
</dbReference>
<dbReference type="Pfam" id="PF04945">
    <property type="entry name" value="YHS"/>
    <property type="match status" value="1"/>
</dbReference>
<dbReference type="AlphaFoldDB" id="I0K788"/>
<evidence type="ECO:0000259" key="1">
    <source>
        <dbReference type="SMART" id="SM00746"/>
    </source>
</evidence>
<dbReference type="OrthoDB" id="6382410at2"/>
<accession>I0K788</accession>
<dbReference type="HOGENOM" id="CLU_185152_0_0_10"/>
<dbReference type="InterPro" id="IPR007029">
    <property type="entry name" value="YHS_dom"/>
</dbReference>
<dbReference type="SUPFAM" id="SSF47240">
    <property type="entry name" value="Ferritin-like"/>
    <property type="match status" value="1"/>
</dbReference>
<name>I0K788_9BACT</name>
<dbReference type="InterPro" id="IPR011017">
    <property type="entry name" value="TRASH_dom"/>
</dbReference>
<dbReference type="RefSeq" id="WP_015331090.1">
    <property type="nucleotide sequence ID" value="NC_020054.1"/>
</dbReference>
<feature type="domain" description="TRASH" evidence="1">
    <location>
        <begin position="45"/>
        <end position="82"/>
    </location>
</feature>
<reference evidence="2 3" key="1">
    <citation type="journal article" date="2012" name="J. Bacteriol.">
        <title>Genome Sequence of Fibrella aestuarina BUZ 2T, a Filamentous Marine Bacterium.</title>
        <authorList>
            <person name="Filippini M."/>
            <person name="Qi W."/>
            <person name="Blom J."/>
            <person name="Goesmann A."/>
            <person name="Smits T.H."/>
            <person name="Bagheri H.C."/>
        </authorList>
    </citation>
    <scope>NUCLEOTIDE SEQUENCE [LARGE SCALE GENOMIC DNA]</scope>
    <source>
        <strain evidence="3">BUZ 2T</strain>
    </source>
</reference>
<evidence type="ECO:0000313" key="2">
    <source>
        <dbReference type="EMBL" id="CCG99991.1"/>
    </source>
</evidence>
<gene>
    <name evidence="2" type="ORF">FAES_1982</name>
</gene>
<dbReference type="InterPro" id="IPR009078">
    <property type="entry name" value="Ferritin-like_SF"/>
</dbReference>
<dbReference type="eggNOG" id="COG3350">
    <property type="taxonomic scope" value="Bacteria"/>
</dbReference>
<dbReference type="Proteomes" id="UP000011058">
    <property type="component" value="Chromosome"/>
</dbReference>